<dbReference type="InterPro" id="IPR045851">
    <property type="entry name" value="AMP-bd_C_sf"/>
</dbReference>
<proteinExistence type="inferred from homology"/>
<dbReference type="Pfam" id="PF00501">
    <property type="entry name" value="AMP-binding"/>
    <property type="match status" value="1"/>
</dbReference>
<evidence type="ECO:0000313" key="7">
    <source>
        <dbReference type="Proteomes" id="UP000323011"/>
    </source>
</evidence>
<dbReference type="InterPro" id="IPR000873">
    <property type="entry name" value="AMP-dep_synth/lig_dom"/>
</dbReference>
<name>A0A5A8CGR4_CAFRO</name>
<dbReference type="InterPro" id="IPR042099">
    <property type="entry name" value="ANL_N_sf"/>
</dbReference>
<comment type="caution">
    <text evidence="6">The sequence shown here is derived from an EMBL/GenBank/DDBJ whole genome shotgun (WGS) entry which is preliminary data.</text>
</comment>
<dbReference type="Pfam" id="PF16177">
    <property type="entry name" value="ACAS_N"/>
    <property type="match status" value="1"/>
</dbReference>
<reference evidence="6 7" key="1">
    <citation type="submission" date="2019-07" db="EMBL/GenBank/DDBJ databases">
        <title>Genomes of Cafeteria roenbergensis.</title>
        <authorList>
            <person name="Fischer M.G."/>
            <person name="Hackl T."/>
            <person name="Roman M."/>
        </authorList>
    </citation>
    <scope>NUCLEOTIDE SEQUENCE [LARGE SCALE GENOMIC DNA]</scope>
    <source>
        <strain evidence="6 7">BVI</strain>
    </source>
</reference>
<sequence length="720" mass="76539">MLAAVSRSARRSALAARPLLARRLASVSAYDAEFSRSLEDPSGFWLDQAKELSWSQAPTQGVTAVDAAAGQFKWFDDGRINATRVCVDEHAATIPDQPALVYESAVSGPNRVITYKELKVEVDRLAAVLRAQGIGKGDAVVLYMPMIPETAFAMLACAKLGAVHSVVFGGFAAHELAVRVNDCKAKAILAASCGIEGPGRVIPYKPLLDEAIELSDHKPDAVVLLQRPECEASMVPGRDLDWASEVEARTGETVDAVEVASNHPLYYLYTSGSTGQPKGVVRGTGDYLTALNYSLGAVYGVNRGETWWAASDFGWVVGHSYILWGPLARGMTSVIFEGKPVGTPDAGEFWRVMLKHDVKAMFTAPTAIRAIKKEDHDAAMLQRELERAGVDKLPLRTLFLAGERSDPDTVRWAMDKLGVPAVDHYWQTESGWPIIANCVGLGALPVKPGSSCKPVPGWDVRVLRPSAVDQGADGTGFFGIDASTHPKPGEAPPAPHTPAEAAHEALSPHPVVPEAADNELGPLVFRLPLPPGALTSLLNGEKRMRASYLNDHAGYFTAGDAAMRDEDGYIHIMARVDDVLNVAGHRLSTGGLEAAIATADCVAESAIIGPADELKGQVPVALVVLKANRDLSREQVAEQVVRAVRKEVGAVASLRAGQVVVVDRLPKTRSGKVLRATMKAIADGTPFKVPATIDDPAIIGEITNALATIGYPPAKGAGSA</sequence>
<organism evidence="6 7">
    <name type="scientific">Cafeteria roenbergensis</name>
    <name type="common">Marine flagellate</name>
    <dbReference type="NCBI Taxonomy" id="33653"/>
    <lineage>
        <taxon>Eukaryota</taxon>
        <taxon>Sar</taxon>
        <taxon>Stramenopiles</taxon>
        <taxon>Bigyra</taxon>
        <taxon>Opalozoa</taxon>
        <taxon>Bicosoecida</taxon>
        <taxon>Cafeteriaceae</taxon>
        <taxon>Cafeteria</taxon>
    </lineage>
</organism>
<dbReference type="PANTHER" id="PTHR43347:SF3">
    <property type="entry name" value="ACYL-COA SYNTHETASE SHORT-CHAIN FAMILY MEMBER 3, MITOCHONDRIAL"/>
    <property type="match status" value="1"/>
</dbReference>
<dbReference type="OMA" id="FIMGRTD"/>
<evidence type="ECO:0000259" key="3">
    <source>
        <dbReference type="Pfam" id="PF00501"/>
    </source>
</evidence>
<evidence type="ECO:0000313" key="6">
    <source>
        <dbReference type="EMBL" id="KAA0151827.1"/>
    </source>
</evidence>
<dbReference type="InterPro" id="IPR020845">
    <property type="entry name" value="AMP-binding_CS"/>
</dbReference>
<feature type="domain" description="Acetyl-coenzyme A synthetase N-terminal" evidence="5">
    <location>
        <begin position="30"/>
        <end position="86"/>
    </location>
</feature>
<evidence type="ECO:0000256" key="1">
    <source>
        <dbReference type="ARBA" id="ARBA00006432"/>
    </source>
</evidence>
<dbReference type="Pfam" id="PF13193">
    <property type="entry name" value="AMP-binding_C"/>
    <property type="match status" value="1"/>
</dbReference>
<dbReference type="InterPro" id="IPR025110">
    <property type="entry name" value="AMP-bd_C"/>
</dbReference>
<dbReference type="InterPro" id="IPR032387">
    <property type="entry name" value="ACAS_N"/>
</dbReference>
<feature type="domain" description="AMP-binding enzyme C-terminal" evidence="4">
    <location>
        <begin position="592"/>
        <end position="672"/>
    </location>
</feature>
<comment type="similarity">
    <text evidence="1">Belongs to the ATP-dependent AMP-binding enzyme family.</text>
</comment>
<evidence type="ECO:0000256" key="2">
    <source>
        <dbReference type="SAM" id="MobiDB-lite"/>
    </source>
</evidence>
<dbReference type="Proteomes" id="UP000323011">
    <property type="component" value="Unassembled WGS sequence"/>
</dbReference>
<dbReference type="SUPFAM" id="SSF56801">
    <property type="entry name" value="Acetyl-CoA synthetase-like"/>
    <property type="match status" value="1"/>
</dbReference>
<evidence type="ECO:0000259" key="5">
    <source>
        <dbReference type="Pfam" id="PF16177"/>
    </source>
</evidence>
<dbReference type="AlphaFoldDB" id="A0A5A8CGR4"/>
<dbReference type="PROSITE" id="PS00455">
    <property type="entry name" value="AMP_BINDING"/>
    <property type="match status" value="1"/>
</dbReference>
<keyword evidence="7" id="KW-1185">Reference proteome</keyword>
<gene>
    <name evidence="6" type="ORF">FNF29_04233</name>
</gene>
<dbReference type="Gene3D" id="3.40.50.12780">
    <property type="entry name" value="N-terminal domain of ligase-like"/>
    <property type="match status" value="2"/>
</dbReference>
<evidence type="ECO:0008006" key="8">
    <source>
        <dbReference type="Google" id="ProtNLM"/>
    </source>
</evidence>
<dbReference type="PANTHER" id="PTHR43347">
    <property type="entry name" value="ACYL-COA SYNTHETASE"/>
    <property type="match status" value="1"/>
</dbReference>
<feature type="region of interest" description="Disordered" evidence="2">
    <location>
        <begin position="480"/>
        <end position="506"/>
    </location>
</feature>
<dbReference type="EMBL" id="VLTN01000024">
    <property type="protein sequence ID" value="KAA0151827.1"/>
    <property type="molecule type" value="Genomic_DNA"/>
</dbReference>
<accession>A0A5A8CGR4</accession>
<dbReference type="Gene3D" id="3.30.300.30">
    <property type="match status" value="1"/>
</dbReference>
<evidence type="ECO:0000259" key="4">
    <source>
        <dbReference type="Pfam" id="PF13193"/>
    </source>
</evidence>
<dbReference type="GO" id="GO:0050218">
    <property type="term" value="F:propionate-CoA ligase activity"/>
    <property type="evidence" value="ECO:0007669"/>
    <property type="project" value="TreeGrafter"/>
</dbReference>
<feature type="domain" description="AMP-dependent synthetase/ligase" evidence="3">
    <location>
        <begin position="88"/>
        <end position="466"/>
    </location>
</feature>
<protein>
    <recommendedName>
        <fullName evidence="8">Propionate--CoA ligase</fullName>
    </recommendedName>
</protein>